<accession>A0ABP0W967</accession>
<protein>
    <submittedName>
        <fullName evidence="1">Uncharacterized protein</fullName>
    </submittedName>
</protein>
<dbReference type="EMBL" id="OZ020110">
    <property type="protein sequence ID" value="CAK9262481.1"/>
    <property type="molecule type" value="Genomic_DNA"/>
</dbReference>
<organism evidence="1 2">
    <name type="scientific">Sphagnum jensenii</name>
    <dbReference type="NCBI Taxonomy" id="128206"/>
    <lineage>
        <taxon>Eukaryota</taxon>
        <taxon>Viridiplantae</taxon>
        <taxon>Streptophyta</taxon>
        <taxon>Embryophyta</taxon>
        <taxon>Bryophyta</taxon>
        <taxon>Sphagnophytina</taxon>
        <taxon>Sphagnopsida</taxon>
        <taxon>Sphagnales</taxon>
        <taxon>Sphagnaceae</taxon>
        <taxon>Sphagnum</taxon>
    </lineage>
</organism>
<proteinExistence type="predicted"/>
<evidence type="ECO:0000313" key="2">
    <source>
        <dbReference type="Proteomes" id="UP001497444"/>
    </source>
</evidence>
<evidence type="ECO:0000313" key="1">
    <source>
        <dbReference type="EMBL" id="CAK9262481.1"/>
    </source>
</evidence>
<name>A0ABP0W967_9BRYO</name>
<reference evidence="1" key="1">
    <citation type="submission" date="2024-02" db="EMBL/GenBank/DDBJ databases">
        <authorList>
            <consortium name="ELIXIR-Norway"/>
            <consortium name="Elixir Norway"/>
        </authorList>
    </citation>
    <scope>NUCLEOTIDE SEQUENCE</scope>
</reference>
<keyword evidence="2" id="KW-1185">Reference proteome</keyword>
<sequence length="107" mass="11783">MPSPASGVKDRANEIYKKVEDLKSICGRSATDVKGSYPVYNAKLGALNPTSCRNVCGISTRPEDLVQAESDNLRSFVAEKRPVLSVGRTVHLIMLQLLVLLTDHQYH</sequence>
<gene>
    <name evidence="1" type="ORF">CSSPJE1EN1_LOCUS7959</name>
</gene>
<dbReference type="Proteomes" id="UP001497444">
    <property type="component" value="Chromosome 15"/>
</dbReference>